<proteinExistence type="predicted"/>
<dbReference type="Proteomes" id="UP001165121">
    <property type="component" value="Unassembled WGS sequence"/>
</dbReference>
<gene>
    <name evidence="1" type="ORF">Pfra01_002694900</name>
</gene>
<organism evidence="1 2">
    <name type="scientific">Phytophthora fragariaefolia</name>
    <dbReference type="NCBI Taxonomy" id="1490495"/>
    <lineage>
        <taxon>Eukaryota</taxon>
        <taxon>Sar</taxon>
        <taxon>Stramenopiles</taxon>
        <taxon>Oomycota</taxon>
        <taxon>Peronosporomycetes</taxon>
        <taxon>Peronosporales</taxon>
        <taxon>Peronosporaceae</taxon>
        <taxon>Phytophthora</taxon>
    </lineage>
</organism>
<dbReference type="OrthoDB" id="116889at2759"/>
<dbReference type="EMBL" id="BSXT01006057">
    <property type="protein sequence ID" value="GMF61864.1"/>
    <property type="molecule type" value="Genomic_DNA"/>
</dbReference>
<name>A0A9W6YEZ5_9STRA</name>
<reference evidence="1" key="1">
    <citation type="submission" date="2023-04" db="EMBL/GenBank/DDBJ databases">
        <title>Phytophthora fragariaefolia NBRC 109709.</title>
        <authorList>
            <person name="Ichikawa N."/>
            <person name="Sato H."/>
            <person name="Tonouchi N."/>
        </authorList>
    </citation>
    <scope>NUCLEOTIDE SEQUENCE</scope>
    <source>
        <strain evidence="1">NBRC 109709</strain>
    </source>
</reference>
<accession>A0A9W6YEZ5</accession>
<protein>
    <submittedName>
        <fullName evidence="1">Unnamed protein product</fullName>
    </submittedName>
</protein>
<evidence type="ECO:0000313" key="2">
    <source>
        <dbReference type="Proteomes" id="UP001165121"/>
    </source>
</evidence>
<sequence length="156" mass="17651">MNHWDTTTDGWVMFKRCGVPHLKNNTNNRLESKWGRIKEVVNGNFTIDQLISMLITLQEYSEERYLAEFHRVGSRPPMTEDPELTAVAMQISEYAFRMVADQYQLAVGASASYDIKVQGENTEVTNPVTGGTHVVHARVRFGAFSVTVCIFSVFSN</sequence>
<evidence type="ECO:0000313" key="1">
    <source>
        <dbReference type="EMBL" id="GMF61864.1"/>
    </source>
</evidence>
<dbReference type="PANTHER" id="PTHR31569">
    <property type="entry name" value="SWIM-TYPE DOMAIN-CONTAINING PROTEIN"/>
    <property type="match status" value="1"/>
</dbReference>
<dbReference type="PANTHER" id="PTHR31569:SF4">
    <property type="entry name" value="SWIM-TYPE DOMAIN-CONTAINING PROTEIN"/>
    <property type="match status" value="1"/>
</dbReference>
<comment type="caution">
    <text evidence="1">The sequence shown here is derived from an EMBL/GenBank/DDBJ whole genome shotgun (WGS) entry which is preliminary data.</text>
</comment>
<dbReference type="InterPro" id="IPR052579">
    <property type="entry name" value="Zinc_finger_SWIM"/>
</dbReference>
<keyword evidence="2" id="KW-1185">Reference proteome</keyword>
<dbReference type="AlphaFoldDB" id="A0A9W6YEZ5"/>